<organism evidence="1 2">
    <name type="scientific">Heterorhabditis bacteriophora</name>
    <name type="common">Entomopathogenic nematode worm</name>
    <dbReference type="NCBI Taxonomy" id="37862"/>
    <lineage>
        <taxon>Eukaryota</taxon>
        <taxon>Metazoa</taxon>
        <taxon>Ecdysozoa</taxon>
        <taxon>Nematoda</taxon>
        <taxon>Chromadorea</taxon>
        <taxon>Rhabditida</taxon>
        <taxon>Rhabditina</taxon>
        <taxon>Rhabditomorpha</taxon>
        <taxon>Strongyloidea</taxon>
        <taxon>Heterorhabditidae</taxon>
        <taxon>Heterorhabditis</taxon>
    </lineage>
</organism>
<dbReference type="Proteomes" id="UP000095283">
    <property type="component" value="Unplaced"/>
</dbReference>
<evidence type="ECO:0000313" key="2">
    <source>
        <dbReference type="WBParaSite" id="Hba_15859"/>
    </source>
</evidence>
<dbReference type="InterPro" id="IPR006150">
    <property type="entry name" value="Cys_repeat_1"/>
</dbReference>
<dbReference type="Pfam" id="PF14625">
    <property type="entry name" value="Lustrin_cystein"/>
    <property type="match status" value="2"/>
</dbReference>
<keyword evidence="1" id="KW-1185">Reference proteome</keyword>
<protein>
    <submittedName>
        <fullName evidence="2">Uncharacterized protein</fullName>
    </submittedName>
</protein>
<dbReference type="InterPro" id="IPR028150">
    <property type="entry name" value="Lustrin_cystein"/>
</dbReference>
<accession>A0A1I7XEU7</accession>
<name>A0A1I7XEU7_HETBA</name>
<evidence type="ECO:0000313" key="1">
    <source>
        <dbReference type="Proteomes" id="UP000095283"/>
    </source>
</evidence>
<reference evidence="2" key="1">
    <citation type="submission" date="2016-11" db="UniProtKB">
        <authorList>
            <consortium name="WormBaseParasite"/>
        </authorList>
    </citation>
    <scope>IDENTIFICATION</scope>
</reference>
<dbReference type="WBParaSite" id="Hba_15859">
    <property type="protein sequence ID" value="Hba_15859"/>
    <property type="gene ID" value="Hba_15859"/>
</dbReference>
<dbReference type="SMART" id="SM00289">
    <property type="entry name" value="WR1"/>
    <property type="match status" value="2"/>
</dbReference>
<sequence>MSDENPRLCTPGKASAMCPTGALCQWSHLIDRYQCCEPDNGCGRHQMPLKTDFGNTLTCSPGGSPCPGGASCRFNFWTATHQCCKMDTAV</sequence>
<proteinExistence type="predicted"/>
<dbReference type="AlphaFoldDB" id="A0A1I7XEU7"/>